<organism evidence="1 2">
    <name type="scientific">Periweissella beninensis</name>
    <dbReference type="NCBI Taxonomy" id="504936"/>
    <lineage>
        <taxon>Bacteria</taxon>
        <taxon>Bacillati</taxon>
        <taxon>Bacillota</taxon>
        <taxon>Bacilli</taxon>
        <taxon>Lactobacillales</taxon>
        <taxon>Lactobacillaceae</taxon>
        <taxon>Periweissella</taxon>
    </lineage>
</organism>
<reference evidence="1" key="1">
    <citation type="submission" date="2021-04" db="EMBL/GenBank/DDBJ databases">
        <title>Taxonomic assessment of Weissella genus.</title>
        <authorList>
            <person name="Fanelli F."/>
            <person name="Chieffi D."/>
            <person name="Dell'Aquila A."/>
            <person name="Gyu-Sung C."/>
            <person name="Franz C.M.A.P."/>
            <person name="Fusco V."/>
        </authorList>
    </citation>
    <scope>NUCLEOTIDE SEQUENCE</scope>
    <source>
        <strain evidence="1">LMG 25373</strain>
    </source>
</reference>
<sequence>MLTKLINQQPVKNVKVIAKHYWWGYTNYKLQLTAVRLTLKNLKKTDLILLNQRSFQGQKKLVISNLVPGSYEITLFKANKQVQPVKMLNLSSNQQLVFNSTAKKEAPKPVAIKKKQHTPFTLKAMQKLFIKGFKTAESGASGATFVGSLSNGTDRLNN</sequence>
<evidence type="ECO:0000313" key="2">
    <source>
        <dbReference type="Proteomes" id="UP001057481"/>
    </source>
</evidence>
<evidence type="ECO:0000313" key="1">
    <source>
        <dbReference type="EMBL" id="MCM2437452.1"/>
    </source>
</evidence>
<gene>
    <name evidence="1" type="ORF">KAK10_05970</name>
</gene>
<keyword evidence="2" id="KW-1185">Reference proteome</keyword>
<comment type="caution">
    <text evidence="1">The sequence shown here is derived from an EMBL/GenBank/DDBJ whole genome shotgun (WGS) entry which is preliminary data.</text>
</comment>
<accession>A0ABT0VM06</accession>
<dbReference type="EMBL" id="JAGMVS010000064">
    <property type="protein sequence ID" value="MCM2437452.1"/>
    <property type="molecule type" value="Genomic_DNA"/>
</dbReference>
<name>A0ABT0VM06_9LACO</name>
<evidence type="ECO:0008006" key="3">
    <source>
        <dbReference type="Google" id="ProtNLM"/>
    </source>
</evidence>
<dbReference type="RefSeq" id="WP_205143588.1">
    <property type="nucleotide sequence ID" value="NZ_JAFBDN010000007.1"/>
</dbReference>
<proteinExistence type="predicted"/>
<dbReference type="Proteomes" id="UP001057481">
    <property type="component" value="Unassembled WGS sequence"/>
</dbReference>
<protein>
    <recommendedName>
        <fullName evidence="3">Carboxypeptidase regulatory-like domain-containing protein</fullName>
    </recommendedName>
</protein>